<evidence type="ECO:0000313" key="4">
    <source>
        <dbReference type="EMBL" id="AIA90953.1"/>
    </source>
</evidence>
<protein>
    <submittedName>
        <fullName evidence="4">CAZy families CE9 protein</fullName>
    </submittedName>
</protein>
<dbReference type="PANTHER" id="PTHR11113">
    <property type="entry name" value="N-ACETYLGLUCOSAMINE-6-PHOSPHATE DEACETYLASE"/>
    <property type="match status" value="1"/>
</dbReference>
<dbReference type="Gene3D" id="2.30.40.10">
    <property type="entry name" value="Urease, subunit C, domain 1"/>
    <property type="match status" value="1"/>
</dbReference>
<dbReference type="Gene3D" id="3.20.20.140">
    <property type="entry name" value="Metal-dependent hydrolases"/>
    <property type="match status" value="1"/>
</dbReference>
<sequence length="106" mass="10664">MAAAGMPDGSYQLGPQAVTVSGGIARLSGGDSIAGGTAHLLDCVRVAVERAGISLVDAVHMASAQGARILGDPEIGSLRAGCRADVVAVDDHLHPVAVWRRGTPVL</sequence>
<accession>A0A060C2T1</accession>
<dbReference type="InterPro" id="IPR032466">
    <property type="entry name" value="Metal_Hydrolase"/>
</dbReference>
<dbReference type="EMBL" id="KF123647">
    <property type="protein sequence ID" value="AIA90953.1"/>
    <property type="molecule type" value="Genomic_DNA"/>
</dbReference>
<dbReference type="GO" id="GO:0008448">
    <property type="term" value="F:N-acetylglucosamine-6-phosphate deacetylase activity"/>
    <property type="evidence" value="ECO:0007669"/>
    <property type="project" value="TreeGrafter"/>
</dbReference>
<proteinExistence type="inferred from homology"/>
<dbReference type="AlphaFoldDB" id="A0A060C2T1"/>
<name>A0A060C2T1_9MICO</name>
<keyword evidence="2" id="KW-0378">Hydrolase</keyword>
<feature type="domain" description="Amidohydrolase-related" evidence="3">
    <location>
        <begin position="33"/>
        <end position="95"/>
    </location>
</feature>
<dbReference type="GO" id="GO:0006046">
    <property type="term" value="P:N-acetylglucosamine catabolic process"/>
    <property type="evidence" value="ECO:0007669"/>
    <property type="project" value="TreeGrafter"/>
</dbReference>
<dbReference type="Pfam" id="PF01979">
    <property type="entry name" value="Amidohydro_1"/>
    <property type="match status" value="1"/>
</dbReference>
<evidence type="ECO:0000259" key="3">
    <source>
        <dbReference type="Pfam" id="PF01979"/>
    </source>
</evidence>
<evidence type="ECO:0000256" key="2">
    <source>
        <dbReference type="ARBA" id="ARBA00022801"/>
    </source>
</evidence>
<evidence type="ECO:0000256" key="1">
    <source>
        <dbReference type="ARBA" id="ARBA00010716"/>
    </source>
</evidence>
<dbReference type="InterPro" id="IPR011059">
    <property type="entry name" value="Metal-dep_hydrolase_composite"/>
</dbReference>
<dbReference type="SUPFAM" id="SSF51338">
    <property type="entry name" value="Composite domain of metallo-dependent hydrolases"/>
    <property type="match status" value="1"/>
</dbReference>
<organism evidence="4">
    <name type="scientific">uncultured Xylanimonas sp</name>
    <dbReference type="NCBI Taxonomy" id="876087"/>
    <lineage>
        <taxon>Bacteria</taxon>
        <taxon>Bacillati</taxon>
        <taxon>Actinomycetota</taxon>
        <taxon>Actinomycetes</taxon>
        <taxon>Micrococcales</taxon>
        <taxon>Promicromonosporaceae</taxon>
        <taxon>Xylanimonas</taxon>
        <taxon>environmental samples</taxon>
    </lineage>
</organism>
<reference evidence="4" key="1">
    <citation type="journal article" date="2013" name="Environ. Microbiol.">
        <title>Seasonally variable intestinal metagenomes of the red palm weevil (Rhynchophorus ferrugineus).</title>
        <authorList>
            <person name="Jia S."/>
            <person name="Zhang X."/>
            <person name="Zhang G."/>
            <person name="Yin A."/>
            <person name="Zhang S."/>
            <person name="Li F."/>
            <person name="Wang L."/>
            <person name="Zhao D."/>
            <person name="Yun Q."/>
            <person name="Tala"/>
            <person name="Wang J."/>
            <person name="Sun G."/>
            <person name="Baabdullah M."/>
            <person name="Yu X."/>
            <person name="Hu S."/>
            <person name="Al-Mssallem I.S."/>
            <person name="Yu J."/>
        </authorList>
    </citation>
    <scope>NUCLEOTIDE SEQUENCE</scope>
</reference>
<dbReference type="InterPro" id="IPR006680">
    <property type="entry name" value="Amidohydro-rel"/>
</dbReference>
<dbReference type="PANTHER" id="PTHR11113:SF14">
    <property type="entry name" value="N-ACETYLGLUCOSAMINE-6-PHOSPHATE DEACETYLASE"/>
    <property type="match status" value="1"/>
</dbReference>
<dbReference type="SUPFAM" id="SSF51556">
    <property type="entry name" value="Metallo-dependent hydrolases"/>
    <property type="match status" value="1"/>
</dbReference>
<comment type="similarity">
    <text evidence="1">Belongs to the metallo-dependent hydrolases superfamily. NagA family.</text>
</comment>